<feature type="domain" description="YcaO" evidence="1">
    <location>
        <begin position="60"/>
        <end position="498"/>
    </location>
</feature>
<dbReference type="RefSeq" id="WP_338501783.1">
    <property type="nucleotide sequence ID" value="NZ_CP145607.1"/>
</dbReference>
<dbReference type="PANTHER" id="PTHR37809">
    <property type="entry name" value="RIBOSOMAL PROTEIN S12 METHYLTHIOTRANSFERASE ACCESSORY FACTOR YCAO"/>
    <property type="match status" value="1"/>
</dbReference>
<dbReference type="Gene3D" id="3.30.1330.230">
    <property type="match status" value="1"/>
</dbReference>
<accession>A0ABZ2G0S5</accession>
<protein>
    <submittedName>
        <fullName evidence="2">YcaO-like family protein</fullName>
    </submittedName>
</protein>
<sequence>MTGLPPNLPPAAAAYRDAFPAGELVAFPLTDLDTVGIPVWVVALFPDNPALDGIMPYGVGYGQDEGQAVLGALGEIAEMVFPTLSLSARTKTRGCYAELAAVLGDDSVADPLTLCLPAGSLVGRHTPLDWVEARRWRDGSTVLVPIDLAAYSSKELEPHYRPFTTIISNGMGAGPDLEWAVGHGLLELLQRDGNGLLFRALDQGKLLDLPATLPAATRALLDRFDQAGIELMPKFATAEFGIANLYCVGRERDGREPPTPIMLTGCGEAAHPDRDQALTKAICEFAASRARKAFAHGPRALAERVAPPGYVERFMARSGAAAKSSDPRAFEAMTEWTHAPASRLAGWLAGSVHAVRSHKPFGELPAAPIADGSARARATIDAVAAAGMDILYVDMSPPGVDLACVKVIVPGLEVETMSYARIGERNTRKLLDRDLGLVGFGPTTSSRRPVRLTEEAVERLGGQPWFDIERAAELVGPLYPLYREPEAHHVAAAAKEPA</sequence>
<dbReference type="PROSITE" id="PS51664">
    <property type="entry name" value="YCAO"/>
    <property type="match status" value="1"/>
</dbReference>
<dbReference type="InterPro" id="IPR003776">
    <property type="entry name" value="YcaO-like_dom"/>
</dbReference>
<evidence type="ECO:0000313" key="2">
    <source>
        <dbReference type="EMBL" id="WWM69588.1"/>
    </source>
</evidence>
<dbReference type="EMBL" id="CP145607">
    <property type="protein sequence ID" value="WWM69588.1"/>
    <property type="molecule type" value="Genomic_DNA"/>
</dbReference>
<dbReference type="Proteomes" id="UP001382935">
    <property type="component" value="Chromosome"/>
</dbReference>
<gene>
    <name evidence="2" type="ORF">V6R86_02475</name>
</gene>
<name>A0ABZ2G0S5_9SPHN</name>
<dbReference type="PANTHER" id="PTHR37809:SF1">
    <property type="entry name" value="RIBOSOMAL PROTEIN S12 METHYLTHIOTRANSFERASE ACCESSORY FACTOR YCAO"/>
    <property type="match status" value="1"/>
</dbReference>
<dbReference type="Pfam" id="PF02624">
    <property type="entry name" value="YcaO"/>
    <property type="match status" value="1"/>
</dbReference>
<evidence type="ECO:0000313" key="3">
    <source>
        <dbReference type="Proteomes" id="UP001382935"/>
    </source>
</evidence>
<reference evidence="2 3" key="1">
    <citation type="submission" date="2024-02" db="EMBL/GenBank/DDBJ databases">
        <title>Full genome sequence of Sphingomonas kaistensis.</title>
        <authorList>
            <person name="Poletto B.L."/>
            <person name="Silva G."/>
            <person name="Galante D."/>
            <person name="Campos K.R."/>
            <person name="Santos M.B.N."/>
            <person name="Sacchi C.T."/>
        </authorList>
    </citation>
    <scope>NUCLEOTIDE SEQUENCE [LARGE SCALE GENOMIC DNA]</scope>
    <source>
        <strain evidence="2 3">MA4R</strain>
    </source>
</reference>
<evidence type="ECO:0000259" key="1">
    <source>
        <dbReference type="PROSITE" id="PS51664"/>
    </source>
</evidence>
<keyword evidence="3" id="KW-1185">Reference proteome</keyword>
<proteinExistence type="predicted"/>
<organism evidence="2 3">
    <name type="scientific">Sphingomonas kaistensis</name>
    <dbReference type="NCBI Taxonomy" id="298708"/>
    <lineage>
        <taxon>Bacteria</taxon>
        <taxon>Pseudomonadati</taxon>
        <taxon>Pseudomonadota</taxon>
        <taxon>Alphaproteobacteria</taxon>
        <taxon>Sphingomonadales</taxon>
        <taxon>Sphingomonadaceae</taxon>
        <taxon>Sphingomonas</taxon>
    </lineage>
</organism>